<keyword evidence="2 4" id="KW-0238">DNA-binding</keyword>
<dbReference type="InterPro" id="IPR002104">
    <property type="entry name" value="Integrase_catalytic"/>
</dbReference>
<evidence type="ECO:0000256" key="5">
    <source>
        <dbReference type="SAM" id="MobiDB-lite"/>
    </source>
</evidence>
<feature type="domain" description="Core-binding (CB)" evidence="7">
    <location>
        <begin position="63"/>
        <end position="142"/>
    </location>
</feature>
<sequence>MGSVHPYTTAGGSKRYRISYRRPDHGQTTERGFKTKRDAELRLAELEIAKARGEYVDPASAAVTISPLGRDWLAQREGVLKPSSFRPLQSAWSKHVEPKWGSRSVGSIRHSEVQAWISSIAGGSTTVRRAHGILAGILDVAVRDRRLARNVARDVDLPAKSRNARRHYLTHEQVQLLVDNSRHPALVLFLAYTGLRWGEATALRIRHVDALRRRVKVEENAVKVSHEVHVGSPKTHRSRSVPYPEFLSLPLAQLAEGKDRDDLLFGDGKTHVLLPASRNGWFTHAVHAAQEADPTFPRVTPHDLRHTAASLAVQAGTHVKAVQRMLGHASAAMTLDVYADLFDDDLDDVATRLDEAKCAAGVVNVLSRARGRED</sequence>
<protein>
    <submittedName>
        <fullName evidence="8">Site-specific integrase</fullName>
    </submittedName>
</protein>
<dbReference type="AlphaFoldDB" id="A0AAU6SH07"/>
<feature type="region of interest" description="Disordered" evidence="5">
    <location>
        <begin position="1"/>
        <end position="31"/>
    </location>
</feature>
<dbReference type="EMBL" id="CP151632">
    <property type="protein sequence ID" value="WZO36102.1"/>
    <property type="molecule type" value="Genomic_DNA"/>
</dbReference>
<dbReference type="InterPro" id="IPR013762">
    <property type="entry name" value="Integrase-like_cat_sf"/>
</dbReference>
<name>A0AAU6SH07_9MICO</name>
<proteinExistence type="inferred from homology"/>
<dbReference type="InterPro" id="IPR050090">
    <property type="entry name" value="Tyrosine_recombinase_XerCD"/>
</dbReference>
<organism evidence="8">
    <name type="scientific">Microbacterium sp. LWS13-1.2</name>
    <dbReference type="NCBI Taxonomy" id="3135264"/>
    <lineage>
        <taxon>Bacteria</taxon>
        <taxon>Bacillati</taxon>
        <taxon>Actinomycetota</taxon>
        <taxon>Actinomycetes</taxon>
        <taxon>Micrococcales</taxon>
        <taxon>Microbacteriaceae</taxon>
        <taxon>Microbacterium</taxon>
    </lineage>
</organism>
<evidence type="ECO:0000256" key="3">
    <source>
        <dbReference type="ARBA" id="ARBA00023172"/>
    </source>
</evidence>
<dbReference type="PANTHER" id="PTHR30349">
    <property type="entry name" value="PHAGE INTEGRASE-RELATED"/>
    <property type="match status" value="1"/>
</dbReference>
<evidence type="ECO:0000256" key="2">
    <source>
        <dbReference type="ARBA" id="ARBA00023125"/>
    </source>
</evidence>
<dbReference type="PROSITE" id="PS51898">
    <property type="entry name" value="TYR_RECOMBINASE"/>
    <property type="match status" value="1"/>
</dbReference>
<dbReference type="InterPro" id="IPR011010">
    <property type="entry name" value="DNA_brk_join_enz"/>
</dbReference>
<evidence type="ECO:0000256" key="1">
    <source>
        <dbReference type="ARBA" id="ARBA00008857"/>
    </source>
</evidence>
<dbReference type="GO" id="GO:0006310">
    <property type="term" value="P:DNA recombination"/>
    <property type="evidence" value="ECO:0007669"/>
    <property type="project" value="UniProtKB-KW"/>
</dbReference>
<evidence type="ECO:0000256" key="4">
    <source>
        <dbReference type="PROSITE-ProRule" id="PRU01248"/>
    </source>
</evidence>
<evidence type="ECO:0000259" key="7">
    <source>
        <dbReference type="PROSITE" id="PS51900"/>
    </source>
</evidence>
<dbReference type="Pfam" id="PF00589">
    <property type="entry name" value="Phage_integrase"/>
    <property type="match status" value="1"/>
</dbReference>
<feature type="domain" description="Tyr recombinase" evidence="6">
    <location>
        <begin position="164"/>
        <end position="351"/>
    </location>
</feature>
<dbReference type="Gene3D" id="1.10.443.10">
    <property type="entry name" value="Intergrase catalytic core"/>
    <property type="match status" value="1"/>
</dbReference>
<comment type="similarity">
    <text evidence="1">Belongs to the 'phage' integrase family.</text>
</comment>
<gene>
    <name evidence="8" type="ORF">MRBLWS13_003820</name>
</gene>
<keyword evidence="3" id="KW-0233">DNA recombination</keyword>
<evidence type="ECO:0000259" key="6">
    <source>
        <dbReference type="PROSITE" id="PS51898"/>
    </source>
</evidence>
<dbReference type="InterPro" id="IPR010998">
    <property type="entry name" value="Integrase_recombinase_N"/>
</dbReference>
<evidence type="ECO:0000313" key="8">
    <source>
        <dbReference type="EMBL" id="WZO36102.1"/>
    </source>
</evidence>
<dbReference type="CDD" id="cd01189">
    <property type="entry name" value="INT_ICEBs1_C_like"/>
    <property type="match status" value="1"/>
</dbReference>
<feature type="compositionally biased region" description="Basic and acidic residues" evidence="5">
    <location>
        <begin position="21"/>
        <end position="31"/>
    </location>
</feature>
<dbReference type="PANTHER" id="PTHR30349:SF64">
    <property type="entry name" value="PROPHAGE INTEGRASE INTD-RELATED"/>
    <property type="match status" value="1"/>
</dbReference>
<dbReference type="InterPro" id="IPR044068">
    <property type="entry name" value="CB"/>
</dbReference>
<dbReference type="Gene3D" id="1.10.150.130">
    <property type="match status" value="1"/>
</dbReference>
<reference evidence="8" key="1">
    <citation type="submission" date="2024-04" db="EMBL/GenBank/DDBJ databases">
        <authorList>
            <person name="Roder T."/>
            <person name="Oberhansli S."/>
            <person name="Kreuzer M."/>
        </authorList>
    </citation>
    <scope>NUCLEOTIDE SEQUENCE</scope>
    <source>
        <strain evidence="8">LWS13-1.2</strain>
    </source>
</reference>
<dbReference type="GO" id="GO:0015074">
    <property type="term" value="P:DNA integration"/>
    <property type="evidence" value="ECO:0007669"/>
    <property type="project" value="InterPro"/>
</dbReference>
<dbReference type="PROSITE" id="PS51900">
    <property type="entry name" value="CB"/>
    <property type="match status" value="1"/>
</dbReference>
<dbReference type="SUPFAM" id="SSF56349">
    <property type="entry name" value="DNA breaking-rejoining enzymes"/>
    <property type="match status" value="1"/>
</dbReference>
<dbReference type="GO" id="GO:0003677">
    <property type="term" value="F:DNA binding"/>
    <property type="evidence" value="ECO:0007669"/>
    <property type="project" value="UniProtKB-UniRule"/>
</dbReference>
<accession>A0AAU6SH07</accession>